<evidence type="ECO:0000256" key="5">
    <source>
        <dbReference type="ARBA" id="ARBA00022806"/>
    </source>
</evidence>
<dbReference type="InterPro" id="IPR000330">
    <property type="entry name" value="SNF2_N"/>
</dbReference>
<dbReference type="SUPFAM" id="SSF52540">
    <property type="entry name" value="P-loop containing nucleoside triphosphate hydrolases"/>
    <property type="match status" value="2"/>
</dbReference>
<dbReference type="InterPro" id="IPR001650">
    <property type="entry name" value="Helicase_C-like"/>
</dbReference>
<dbReference type="Pfam" id="PF00176">
    <property type="entry name" value="SNF2-rel_dom"/>
    <property type="match status" value="1"/>
</dbReference>
<evidence type="ECO:0000313" key="13">
    <source>
        <dbReference type="RefSeq" id="XP_023163984.2"/>
    </source>
</evidence>
<dbReference type="GO" id="GO:0016887">
    <property type="term" value="F:ATP hydrolysis activity"/>
    <property type="evidence" value="ECO:0007669"/>
    <property type="project" value="InterPro"/>
</dbReference>
<dbReference type="GO" id="GO:0004386">
    <property type="term" value="F:helicase activity"/>
    <property type="evidence" value="ECO:0007669"/>
    <property type="project" value="UniProtKB-KW"/>
</dbReference>
<comment type="similarity">
    <text evidence="2">Belongs to the SNF2/RAD54 helicase family.</text>
</comment>
<feature type="region of interest" description="Disordered" evidence="9">
    <location>
        <begin position="1787"/>
        <end position="1839"/>
    </location>
</feature>
<dbReference type="CDD" id="cd18793">
    <property type="entry name" value="SF2_C_SNF"/>
    <property type="match status" value="1"/>
</dbReference>
<dbReference type="InterPro" id="IPR038718">
    <property type="entry name" value="SNF2-like_sf"/>
</dbReference>
<keyword evidence="6" id="KW-0067">ATP-binding</keyword>
<keyword evidence="12" id="KW-1185">Reference proteome</keyword>
<dbReference type="OMA" id="IGEMCEL"/>
<dbReference type="InterPro" id="IPR027417">
    <property type="entry name" value="P-loop_NTPase"/>
</dbReference>
<organism evidence="12 13">
    <name type="scientific">Drosophila hydei</name>
    <name type="common">Fruit fly</name>
    <dbReference type="NCBI Taxonomy" id="7224"/>
    <lineage>
        <taxon>Eukaryota</taxon>
        <taxon>Metazoa</taxon>
        <taxon>Ecdysozoa</taxon>
        <taxon>Arthropoda</taxon>
        <taxon>Hexapoda</taxon>
        <taxon>Insecta</taxon>
        <taxon>Pterygota</taxon>
        <taxon>Neoptera</taxon>
        <taxon>Endopterygota</taxon>
        <taxon>Diptera</taxon>
        <taxon>Brachycera</taxon>
        <taxon>Muscomorpha</taxon>
        <taxon>Ephydroidea</taxon>
        <taxon>Drosophilidae</taxon>
        <taxon>Drosophila</taxon>
    </lineage>
</organism>
<evidence type="ECO:0000256" key="7">
    <source>
        <dbReference type="ARBA" id="ARBA00023125"/>
    </source>
</evidence>
<feature type="domain" description="Helicase ATP-binding" evidence="10">
    <location>
        <begin position="673"/>
        <end position="873"/>
    </location>
</feature>
<dbReference type="InterPro" id="IPR044574">
    <property type="entry name" value="ARIP4-like"/>
</dbReference>
<dbReference type="GeneID" id="111594767"/>
<dbReference type="Pfam" id="PF00271">
    <property type="entry name" value="Helicase_C"/>
    <property type="match status" value="1"/>
</dbReference>
<feature type="compositionally biased region" description="Basic and acidic residues" evidence="9">
    <location>
        <begin position="498"/>
        <end position="520"/>
    </location>
</feature>
<feature type="compositionally biased region" description="Low complexity" evidence="9">
    <location>
        <begin position="1457"/>
        <end position="1469"/>
    </location>
</feature>
<dbReference type="Gene3D" id="3.40.50.10810">
    <property type="entry name" value="Tandem AAA-ATPase domain"/>
    <property type="match status" value="1"/>
</dbReference>
<evidence type="ECO:0000259" key="11">
    <source>
        <dbReference type="PROSITE" id="PS51194"/>
    </source>
</evidence>
<evidence type="ECO:0000256" key="4">
    <source>
        <dbReference type="ARBA" id="ARBA00022801"/>
    </source>
</evidence>
<evidence type="ECO:0000256" key="6">
    <source>
        <dbReference type="ARBA" id="ARBA00022840"/>
    </source>
</evidence>
<evidence type="ECO:0000256" key="1">
    <source>
        <dbReference type="ARBA" id="ARBA00004123"/>
    </source>
</evidence>
<proteinExistence type="inferred from homology"/>
<dbReference type="SMART" id="SM00487">
    <property type="entry name" value="DEXDc"/>
    <property type="match status" value="1"/>
</dbReference>
<dbReference type="GO" id="GO:0005634">
    <property type="term" value="C:nucleus"/>
    <property type="evidence" value="ECO:0007669"/>
    <property type="project" value="UniProtKB-SubCell"/>
</dbReference>
<feature type="compositionally biased region" description="Polar residues" evidence="9">
    <location>
        <begin position="1441"/>
        <end position="1450"/>
    </location>
</feature>
<keyword evidence="3" id="KW-0547">Nucleotide-binding</keyword>
<dbReference type="GO" id="GO:0005524">
    <property type="term" value="F:ATP binding"/>
    <property type="evidence" value="ECO:0007669"/>
    <property type="project" value="UniProtKB-KW"/>
</dbReference>
<dbReference type="InterPro" id="IPR049730">
    <property type="entry name" value="SNF2/RAD54-like_C"/>
</dbReference>
<dbReference type="SMART" id="SM00490">
    <property type="entry name" value="HELICc"/>
    <property type="match status" value="1"/>
</dbReference>
<evidence type="ECO:0000256" key="2">
    <source>
        <dbReference type="ARBA" id="ARBA00007025"/>
    </source>
</evidence>
<keyword evidence="4" id="KW-0378">Hydrolase</keyword>
<evidence type="ECO:0000256" key="3">
    <source>
        <dbReference type="ARBA" id="ARBA00022741"/>
    </source>
</evidence>
<dbReference type="Gene3D" id="3.40.50.300">
    <property type="entry name" value="P-loop containing nucleotide triphosphate hydrolases"/>
    <property type="match status" value="1"/>
</dbReference>
<keyword evidence="5" id="KW-0347">Helicase</keyword>
<name>A0A6J1LB31_DROHY</name>
<feature type="compositionally biased region" description="Basic and acidic residues" evidence="9">
    <location>
        <begin position="476"/>
        <end position="488"/>
    </location>
</feature>
<dbReference type="OrthoDB" id="9900844at2759"/>
<dbReference type="KEGG" id="dhe:111594767"/>
<dbReference type="PROSITE" id="PS51192">
    <property type="entry name" value="HELICASE_ATP_BIND_1"/>
    <property type="match status" value="1"/>
</dbReference>
<evidence type="ECO:0000256" key="9">
    <source>
        <dbReference type="SAM" id="MobiDB-lite"/>
    </source>
</evidence>
<feature type="compositionally biased region" description="Basic and acidic residues" evidence="9">
    <location>
        <begin position="303"/>
        <end position="314"/>
    </location>
</feature>
<evidence type="ECO:0000259" key="10">
    <source>
        <dbReference type="PROSITE" id="PS51192"/>
    </source>
</evidence>
<keyword evidence="8" id="KW-0539">Nucleus</keyword>
<dbReference type="RefSeq" id="XP_023163984.2">
    <property type="nucleotide sequence ID" value="XM_023308216.2"/>
</dbReference>
<feature type="region of interest" description="Disordered" evidence="9">
    <location>
        <begin position="1440"/>
        <end position="1469"/>
    </location>
</feature>
<sequence>MDFIQNVNLLQSDLIGGGTVSKDHLHIKSEITFEDEKITETTFMDLPMEQICQVEVETAQGISDELTPSYINVGEMCALQKDVEQDTQNDLEFSDALNDHNYTSQEVLSQPKLDNVKDVLLSYIITNGSIVETIPENVTNFIDDTIDKMKQLKLKNIDKKADENPLNECLTRSNTILSENCSEPLEVEGSDEYFESLYKHMAENKSVLSTILTNTIDFVKDFYNECKSLSSKTEEEFKEYIFEKIKKLKIVANINKTSDQSIQTFSKGSLKKRRRINHNAKKYLLDTSATSTTESECESLDGPNKDENPKDRNLLAKPLDETYSLKREFEYSDGIDLSKYINLGFNNSNFWQTSRDFDNDNTNSGSSENNTDKEIERLTNLNGLKKRHTQNRGIKSNDKINQKFVGTKAANMPTVLDDDLEMYDTENSFKESEDEVITENQYLLRFNEQIKQQLLNESNSDSGLSDQSEYNLSKESSTEDENKGDVVDKFLQVFESEPYNKDDEINETNETKLESENKESDSFEVLSTDNFINKNKSKKSLEKLLCEAEKRNQNEEIVLSSESDYSDVEPEPVEEKTRFIKPMLRMDQLANETRAAQKSESERIRRLEKKHVILSKAIKNKSGNSKKGDLILDYMESTKTFIKVDDDIVKQLKPHQIDGVKFMYDSCYGGIDHSKKHSGSGCILAHCMGLGKTLQLIALLHTVISYKELNTTKVLVLCPKSTVMNWADELQRWLGPLKSKTHIKVFVFPDSSDISDKLRVLEDWSLSSVNRAGCLLVGYEAFRTLVFYHSYKNRGNLSSTKLESIREKVNKYLLQPGADLVVCDEGHIIKNSKSAISLAVAKIITPKRIILTGTPIQNNLKEYYSMVNFIKPLYLGTEKEFANLYANPIKNGQHKDSGKKDITVMKQRSYVLHKKLSKFVQRKEAELLKTFLPQKFEYVLFIPMTEVQNTLYEFILEAIASRGDSRGKSLITDYTVLRKIWTHPKVLEDAWKNANVQKNKKDNKRHGCPHSDDDQPDDIYDSQTGVISVTNDWWRKYLSKKDLETIMPSNKLRTMFSILRMCEEKGEKCLIFSAFVAVLNVVEYFFKKITESDTEILQHIHIPTSYKVSNTWINGQDYYRLDGKTPKNIRHEMIKRFNSEANRRARVFLISAKAGGQGINLIGANRVIILDTSWNPSNDQQNIFRIFRLGQKKNCYIYRLLAMGTMEEKVYSRSVTKQAMSFRVVDEQQIDRHYNMAELAELYTLTVPKQCERTMPVLPKDTILAHLLRQSELVYKYHEHDSLLENKVEQELSEQEKADAWDTYERELQMNLAQQEGLNAEKIQNSIPPAKLASYLGSVPSLDMQTLLSYSLQSASLMPTYSYGLNQNYVDALNFYQKYASLRYSDMNSCLNENSFGPSPLNVLSTPGLNRFPSNPSILSHMQNLTNSKSQGRDLFDTQKARSSTINHSQFPHPIPSETTSLENSSANSNSNNVLASLGPYKQLLENPLSNILNYTPQGYISPAQADNLHSNLKGGLNAFPNMLYPDKALDALESMNMKEKTTKTKTVDPKIVSSVDLTSSSPVSVPVSSPLSKNSVNLKKHQTLTTSSIDTNKSSLGSESVTAAAVKHTTPLKGAVNFASVYPSGAAPSISKDYLKRNSEMQIIPTTSPPGTSSITKQLNEISPSISLTAVNSLTEKPKSRRQALQKSSSNLNVDKMQNANIYKLKNNLHQNISSISKASLNVVKDATADYKTTSNKNSAESMPNNSKSMTTLNKKMLPESFYKSKTMNTTQNILNTIGNIPTNFAKEGQSLSDGRPFTNDGSIRIDVNLPGEKSNRLARKRSTESPRENLSSKRTKL</sequence>
<feature type="region of interest" description="Disordered" evidence="9">
    <location>
        <begin position="294"/>
        <end position="314"/>
    </location>
</feature>
<dbReference type="Proteomes" id="UP000504633">
    <property type="component" value="Unplaced"/>
</dbReference>
<dbReference type="GO" id="GO:0003677">
    <property type="term" value="F:DNA binding"/>
    <property type="evidence" value="ECO:0007669"/>
    <property type="project" value="UniProtKB-KW"/>
</dbReference>
<dbReference type="PANTHER" id="PTHR45797">
    <property type="entry name" value="RAD54-LIKE"/>
    <property type="match status" value="1"/>
</dbReference>
<dbReference type="PROSITE" id="PS51194">
    <property type="entry name" value="HELICASE_CTER"/>
    <property type="match status" value="1"/>
</dbReference>
<accession>A0A6J1LB31</accession>
<gene>
    <name evidence="13" type="primary">LOC111594767</name>
</gene>
<feature type="region of interest" description="Disordered" evidence="9">
    <location>
        <begin position="457"/>
        <end position="520"/>
    </location>
</feature>
<keyword evidence="7" id="KW-0238">DNA-binding</keyword>
<feature type="compositionally biased region" description="Polar residues" evidence="9">
    <location>
        <begin position="457"/>
        <end position="475"/>
    </location>
</feature>
<comment type="subcellular location">
    <subcellularLocation>
        <location evidence="1">Nucleus</location>
    </subcellularLocation>
</comment>
<protein>
    <submittedName>
        <fullName evidence="13">Transcriptional regulator ATRX-like</fullName>
    </submittedName>
</protein>
<feature type="compositionally biased region" description="Basic and acidic residues" evidence="9">
    <location>
        <begin position="1823"/>
        <end position="1833"/>
    </location>
</feature>
<evidence type="ECO:0000313" key="12">
    <source>
        <dbReference type="Proteomes" id="UP000504633"/>
    </source>
</evidence>
<evidence type="ECO:0000256" key="8">
    <source>
        <dbReference type="ARBA" id="ARBA00023242"/>
    </source>
</evidence>
<dbReference type="PANTHER" id="PTHR45797:SF3">
    <property type="entry name" value="TRANSCRIPTIONAL REGULATOR ATRX HOMOLOG"/>
    <property type="match status" value="1"/>
</dbReference>
<feature type="domain" description="Helicase C-terminal" evidence="11">
    <location>
        <begin position="1054"/>
        <end position="1238"/>
    </location>
</feature>
<dbReference type="InterPro" id="IPR014001">
    <property type="entry name" value="Helicase_ATP-bd"/>
</dbReference>
<reference evidence="13" key="1">
    <citation type="submission" date="2025-08" db="UniProtKB">
        <authorList>
            <consortium name="RefSeq"/>
        </authorList>
    </citation>
    <scope>IDENTIFICATION</scope>
    <source>
        <strain evidence="13">15085-1641.00</strain>
        <tissue evidence="13">Whole body</tissue>
    </source>
</reference>
<feature type="region of interest" description="Disordered" evidence="9">
    <location>
        <begin position="998"/>
        <end position="1018"/>
    </location>
</feature>